<dbReference type="Proteomes" id="UP000220797">
    <property type="component" value="Unassembled WGS sequence"/>
</dbReference>
<protein>
    <submittedName>
        <fullName evidence="4">Surface-associated interspersed protein (SURFIN)</fullName>
    </submittedName>
</protein>
<dbReference type="OrthoDB" id="27073at2759"/>
<feature type="region of interest" description="Disordered" evidence="2">
    <location>
        <begin position="405"/>
        <end position="460"/>
    </location>
</feature>
<feature type="compositionally biased region" description="Polar residues" evidence="2">
    <location>
        <begin position="405"/>
        <end position="425"/>
    </location>
</feature>
<keyword evidence="1" id="KW-0175">Coiled coil</keyword>
<evidence type="ECO:0000256" key="2">
    <source>
        <dbReference type="SAM" id="MobiDB-lite"/>
    </source>
</evidence>
<feature type="coiled-coil region" evidence="1">
    <location>
        <begin position="1198"/>
        <end position="1229"/>
    </location>
</feature>
<evidence type="ECO:0000313" key="5">
    <source>
        <dbReference type="Proteomes" id="UP000220797"/>
    </source>
</evidence>
<keyword evidence="5" id="KW-1185">Reference proteome</keyword>
<feature type="compositionally biased region" description="Low complexity" evidence="2">
    <location>
        <begin position="489"/>
        <end position="505"/>
    </location>
</feature>
<dbReference type="EMBL" id="CVMV01000048">
    <property type="protein sequence ID" value="CRG96001.1"/>
    <property type="molecule type" value="Genomic_DNA"/>
</dbReference>
<feature type="transmembrane region" description="Helical" evidence="3">
    <location>
        <begin position="711"/>
        <end position="741"/>
    </location>
</feature>
<feature type="compositionally biased region" description="Low complexity" evidence="2">
    <location>
        <begin position="521"/>
        <end position="558"/>
    </location>
</feature>
<dbReference type="OMA" id="QHRINAG"/>
<evidence type="ECO:0000256" key="1">
    <source>
        <dbReference type="SAM" id="Coils"/>
    </source>
</evidence>
<reference evidence="4" key="1">
    <citation type="submission" date="2015-04" db="EMBL/GenBank/DDBJ databases">
        <authorList>
            <consortium name="Pathogen Informatics"/>
        </authorList>
    </citation>
    <scope>NUCLEOTIDE SEQUENCE [LARGE SCALE GENOMIC DNA]</scope>
    <source>
        <strain evidence="4">8A</strain>
    </source>
</reference>
<keyword evidence="3" id="KW-0472">Membrane</keyword>
<feature type="compositionally biased region" description="Polar residues" evidence="2">
    <location>
        <begin position="477"/>
        <end position="488"/>
    </location>
</feature>
<organism evidence="4 5">
    <name type="scientific">Plasmodium gallinaceum</name>
    <dbReference type="NCBI Taxonomy" id="5849"/>
    <lineage>
        <taxon>Eukaryota</taxon>
        <taxon>Sar</taxon>
        <taxon>Alveolata</taxon>
        <taxon>Apicomplexa</taxon>
        <taxon>Aconoidasida</taxon>
        <taxon>Haemosporida</taxon>
        <taxon>Plasmodiidae</taxon>
        <taxon>Plasmodium</taxon>
        <taxon>Plasmodium (Haemamoeba)</taxon>
    </lineage>
</organism>
<feature type="coiled-coil region" evidence="1">
    <location>
        <begin position="1501"/>
        <end position="1535"/>
    </location>
</feature>
<keyword evidence="3" id="KW-0812">Transmembrane</keyword>
<dbReference type="VEuPathDB" id="PlasmoDB:PGAL8A_00321400"/>
<name>A0A1J1GUM1_PLAGA</name>
<evidence type="ECO:0000313" key="4">
    <source>
        <dbReference type="EMBL" id="CRG96001.1"/>
    </source>
</evidence>
<dbReference type="RefSeq" id="XP_028528809.1">
    <property type="nucleotide sequence ID" value="XM_028672237.1"/>
</dbReference>
<accession>A0A1J1GUM1</accession>
<evidence type="ECO:0000256" key="3">
    <source>
        <dbReference type="SAM" id="Phobius"/>
    </source>
</evidence>
<dbReference type="GeneID" id="39731747"/>
<feature type="compositionally biased region" description="Low complexity" evidence="2">
    <location>
        <begin position="430"/>
        <end position="448"/>
    </location>
</feature>
<keyword evidence="3" id="KW-1133">Transmembrane helix</keyword>
<feature type="region of interest" description="Disordered" evidence="2">
    <location>
        <begin position="477"/>
        <end position="506"/>
    </location>
</feature>
<sequence length="1676" mass="197519">MNVFLMKIRFLSQTDKTSCILDQKNGKVKENQGNSSNEIVKLNNEIQIFMNDTYNEVNFYLDDQEINNSTEKCEKSSTYINWKGMDYVNLILNKEKNYNISNLVDCWNDKQEFFKTHIHKEINSTCNFRTFDYCALLNKNNNCSSPYENNNLLKSTSLTYEQLNDNIYYDNKTDIINKRRSQFDELTHEISMYYFKMYEKHNSDLNCGKWSMYIYKRGKQFVNMMTNEINSDEPYVQNYVNVWNSFSQNLQQYTLEQTKSRCNMTALLHKIIERENSTNPYDLSWINLDNNHIGSNKTLNVAISIQHNSNSTNGTLNISYDIATTHSIDNTTHTTSIEPLTSGTTFFTTEHQPAPTKNTIKPNENSTISFSVNKSSSNTNTSSTTIASLSTDDTISPLTDETIHSPISISTPKNNSEFPTSSSSFEIVHSSNNTTPSTINTISPITVPSPSPKNGSSLSTTSTAIIDSASSNIATHSLTQPSINRNEPSANNSTSSNDTTTHSPTIIEPFKNSTIASLTNITSPTIGSPSSSEIVSSPKVKSSTTTNSSFSSNIGSPTPYSHIIRAAPSANDSISPLISNTTNSTNNIKFPRNNTRSLAAPKNISTTLSSEPLLSSFINTSLKPITKSPTTNSGIPSLGINNPITQNPQNTSSSFILAKQILPLNITQNSTLGNNANANLSNLIVPKNDIKPTKSDNPINDTPEITPTGNVLIIVPIGIFILGIIFLLILLCKYTFIGSWFRKRKSKKKKIRKNMKEISKEPLLMSLNDMESEPIYSGKYSLSNHEKQMPLCEISFESERNLKYRQMKTSKECGDKRVYEAVEEVSKYKNELPIKEEKLKEDDSKNEIEEDELNKNKSRSKIRKEKFIKSGLKKNAVHVVGYVRENTLNEEEKNEINVKSEKSTYENEMKNSENKMPIKSQVYNWNTWVNIHIIALLEYKKKEWELIKNEFLKICIEEFEKDEKNTYPKEVRNNLLKKREEENSIVVRKKYSSILDKWKKEEWFINLKKEWKKEEEKHLEYLEEQEIEKVEVEGISNLMLDKKKKAWRKWIEKQRERSNEYKKQEWFKKLLEEYEKEGISKNIIEEKIEKISVKKKEKVIDNETYKYEMKKNLTKEMLIDIHMMVLEECTKEELEREKDECFKTNIQELGTQRNLEEVNILEKIWEERSWNSILEKKKQDIEKWKREKWFVELMLEWKDNEQKYIEELNKKMLEEKNEERKTNIALERQYIIWKKHWEDMRKKWIENDNKEEWFTKLVDEIENKEKEYINEISINNIEKKRESEKPREGGESIIEINGKVKEEIKKFEKTQLEDEDEKVNSIIRKKKLKWKTIIEIHMIILEECKKDEWLFNRGKFLEACLEEFKKEDKEKHSKIIENDLDIMMKGEEDISAIMVQKQNHLWKKWIERNKSMLEKWKKEEWFINLKKEWEKEQEKYEEVEKESEIIKIEVGKNSMLEKQEKIWKQWLKKQRMWFLEHSSEKWFDDLLDEYKKEKEYMKELTKGDVRKIKKINQNIEELEQDISNEMEKSRKKKKLIQKVLIEIHMMVLEECKKEEMEKEKEGFFNTIMKELKIQENLDKEANILEKIGKERSFNSILEKKEEDIKKWRKEKWFVELMLEMKNKEKKYMKEISEEILAKKNEGKIKNSMLVSQKFIWKKHWEDINKKWIEKENKELF</sequence>
<feature type="coiled-coil region" evidence="1">
    <location>
        <begin position="888"/>
        <end position="915"/>
    </location>
</feature>
<proteinExistence type="predicted"/>
<gene>
    <name evidence="4" type="ORF">PGAL8A_00321400</name>
</gene>
<feature type="region of interest" description="Disordered" evidence="2">
    <location>
        <begin position="521"/>
        <end position="559"/>
    </location>
</feature>
<comment type="caution">
    <text evidence="4">The sequence shown here is derived from an EMBL/GenBank/DDBJ whole genome shotgun (WGS) entry which is preliminary data.</text>
</comment>